<comment type="caution">
    <text evidence="1">The sequence shown here is derived from an EMBL/GenBank/DDBJ whole genome shotgun (WGS) entry which is preliminary data.</text>
</comment>
<evidence type="ECO:0000313" key="2">
    <source>
        <dbReference type="Proteomes" id="UP001597104"/>
    </source>
</evidence>
<dbReference type="RefSeq" id="WP_137636585.1">
    <property type="nucleotide sequence ID" value="NZ_BJDN01000002.1"/>
</dbReference>
<accession>A0ABW3E8T6</accession>
<dbReference type="EMBL" id="JBHTIO010000001">
    <property type="protein sequence ID" value="MFD0896136.1"/>
    <property type="molecule type" value="Genomic_DNA"/>
</dbReference>
<name>A0ABW3E8T6_9LACO</name>
<organism evidence="1 2">
    <name type="scientific">Loigolactobacillus binensis</name>
    <dbReference type="NCBI Taxonomy" id="2559922"/>
    <lineage>
        <taxon>Bacteria</taxon>
        <taxon>Bacillati</taxon>
        <taxon>Bacillota</taxon>
        <taxon>Bacilli</taxon>
        <taxon>Lactobacillales</taxon>
        <taxon>Lactobacillaceae</taxon>
        <taxon>Loigolactobacillus</taxon>
    </lineage>
</organism>
<gene>
    <name evidence="1" type="ORF">ACFQZ7_00065</name>
</gene>
<dbReference type="Proteomes" id="UP001597104">
    <property type="component" value="Unassembled WGS sequence"/>
</dbReference>
<sequence>MCGDHYGVWAQTPPTNFTLVLGVAAIGQFKKFHPFRLLLAYTSPFQTAAQVSGYIDVTDPQTVTAAVSWLLFLGDDCQIKVLPPLVKQQLQQRLRQYVF</sequence>
<keyword evidence="2" id="KW-1185">Reference proteome</keyword>
<proteinExistence type="predicted"/>
<reference evidence="2" key="1">
    <citation type="journal article" date="2019" name="Int. J. Syst. Evol. Microbiol.">
        <title>The Global Catalogue of Microorganisms (GCM) 10K type strain sequencing project: providing services to taxonomists for standard genome sequencing and annotation.</title>
        <authorList>
            <consortium name="The Broad Institute Genomics Platform"/>
            <consortium name="The Broad Institute Genome Sequencing Center for Infectious Disease"/>
            <person name="Wu L."/>
            <person name="Ma J."/>
        </authorList>
    </citation>
    <scope>NUCLEOTIDE SEQUENCE [LARGE SCALE GENOMIC DNA]</scope>
    <source>
        <strain evidence="2">CCM 8925</strain>
    </source>
</reference>
<evidence type="ECO:0008006" key="3">
    <source>
        <dbReference type="Google" id="ProtNLM"/>
    </source>
</evidence>
<evidence type="ECO:0000313" key="1">
    <source>
        <dbReference type="EMBL" id="MFD0896136.1"/>
    </source>
</evidence>
<protein>
    <recommendedName>
        <fullName evidence="3">WYL domain-containing protein</fullName>
    </recommendedName>
</protein>